<proteinExistence type="predicted"/>
<dbReference type="Proteomes" id="UP000305067">
    <property type="component" value="Unassembled WGS sequence"/>
</dbReference>
<reference evidence="1 2" key="1">
    <citation type="journal article" date="2019" name="Nat. Ecol. Evol.">
        <title>Megaphylogeny resolves global patterns of mushroom evolution.</title>
        <authorList>
            <person name="Varga T."/>
            <person name="Krizsan K."/>
            <person name="Foldi C."/>
            <person name="Dima B."/>
            <person name="Sanchez-Garcia M."/>
            <person name="Sanchez-Ramirez S."/>
            <person name="Szollosi G.J."/>
            <person name="Szarkandi J.G."/>
            <person name="Papp V."/>
            <person name="Albert L."/>
            <person name="Andreopoulos W."/>
            <person name="Angelini C."/>
            <person name="Antonin V."/>
            <person name="Barry K.W."/>
            <person name="Bougher N.L."/>
            <person name="Buchanan P."/>
            <person name="Buyck B."/>
            <person name="Bense V."/>
            <person name="Catcheside P."/>
            <person name="Chovatia M."/>
            <person name="Cooper J."/>
            <person name="Damon W."/>
            <person name="Desjardin D."/>
            <person name="Finy P."/>
            <person name="Geml J."/>
            <person name="Haridas S."/>
            <person name="Hughes K."/>
            <person name="Justo A."/>
            <person name="Karasinski D."/>
            <person name="Kautmanova I."/>
            <person name="Kiss B."/>
            <person name="Kocsube S."/>
            <person name="Kotiranta H."/>
            <person name="LaButti K.M."/>
            <person name="Lechner B.E."/>
            <person name="Liimatainen K."/>
            <person name="Lipzen A."/>
            <person name="Lukacs Z."/>
            <person name="Mihaltcheva S."/>
            <person name="Morgado L.N."/>
            <person name="Niskanen T."/>
            <person name="Noordeloos M.E."/>
            <person name="Ohm R.A."/>
            <person name="Ortiz-Santana B."/>
            <person name="Ovrebo C."/>
            <person name="Racz N."/>
            <person name="Riley R."/>
            <person name="Savchenko A."/>
            <person name="Shiryaev A."/>
            <person name="Soop K."/>
            <person name="Spirin V."/>
            <person name="Szebenyi C."/>
            <person name="Tomsovsky M."/>
            <person name="Tulloss R.E."/>
            <person name="Uehling J."/>
            <person name="Grigoriev I.V."/>
            <person name="Vagvolgyi C."/>
            <person name="Papp T."/>
            <person name="Martin F.M."/>
            <person name="Miettinen O."/>
            <person name="Hibbett D.S."/>
            <person name="Nagy L.G."/>
        </authorList>
    </citation>
    <scope>NUCLEOTIDE SEQUENCE [LARGE SCALE GENOMIC DNA]</scope>
    <source>
        <strain evidence="1 2">CBS 309.79</strain>
    </source>
</reference>
<accession>A0A5C3QKW2</accession>
<evidence type="ECO:0000313" key="1">
    <source>
        <dbReference type="EMBL" id="TFL00829.1"/>
    </source>
</evidence>
<keyword evidence="2" id="KW-1185">Reference proteome</keyword>
<name>A0A5C3QKW2_9AGAR</name>
<protein>
    <submittedName>
        <fullName evidence="1">Uncharacterized protein</fullName>
    </submittedName>
</protein>
<dbReference type="AlphaFoldDB" id="A0A5C3QKW2"/>
<organism evidence="1 2">
    <name type="scientific">Pterulicium gracile</name>
    <dbReference type="NCBI Taxonomy" id="1884261"/>
    <lineage>
        <taxon>Eukaryota</taxon>
        <taxon>Fungi</taxon>
        <taxon>Dikarya</taxon>
        <taxon>Basidiomycota</taxon>
        <taxon>Agaricomycotina</taxon>
        <taxon>Agaricomycetes</taxon>
        <taxon>Agaricomycetidae</taxon>
        <taxon>Agaricales</taxon>
        <taxon>Pleurotineae</taxon>
        <taxon>Pterulaceae</taxon>
        <taxon>Pterulicium</taxon>
    </lineage>
</organism>
<evidence type="ECO:0000313" key="2">
    <source>
        <dbReference type="Proteomes" id="UP000305067"/>
    </source>
</evidence>
<gene>
    <name evidence="1" type="ORF">BDV98DRAFT_96769</name>
</gene>
<sequence>MIPQNLVPNVYAWAMSHTQTHPCLCDFQLAGANELSFTTSPLYHQITGSEPGLNEGMYGSMVGHARQMHMLWRAKYRTSPDPRVTLDSISRTMHHFYDLWADVKYREALFAQTHLLHQPSSHISGRVQITSLQRCIELMNATMVLLDFVSGLFEPSLVMRNSQDVFTFRTAGAGLLLTQVGLGVKLGEIDTDEGFG</sequence>
<dbReference type="EMBL" id="ML178827">
    <property type="protein sequence ID" value="TFL00829.1"/>
    <property type="molecule type" value="Genomic_DNA"/>
</dbReference>